<dbReference type="Pfam" id="PF02080">
    <property type="entry name" value="TrkA_C"/>
    <property type="match status" value="1"/>
</dbReference>
<organism evidence="7 8">
    <name type="scientific">Thermoanaerobacterium butyriciformans</name>
    <dbReference type="NCBI Taxonomy" id="1702242"/>
    <lineage>
        <taxon>Bacteria</taxon>
        <taxon>Bacillati</taxon>
        <taxon>Bacillota</taxon>
        <taxon>Clostridia</taxon>
        <taxon>Thermoanaerobacterales</taxon>
        <taxon>Thermoanaerobacteraceae</taxon>
        <taxon>Thermoanaerobacterium</taxon>
    </lineage>
</organism>
<dbReference type="PROSITE" id="PS51202">
    <property type="entry name" value="RCK_C"/>
    <property type="match status" value="1"/>
</dbReference>
<dbReference type="RefSeq" id="WP_013298397.1">
    <property type="nucleotide sequence ID" value="NZ_JAGGLT010000008.1"/>
</dbReference>
<dbReference type="SUPFAM" id="SSF116726">
    <property type="entry name" value="TrkA C-terminal domain-like"/>
    <property type="match status" value="1"/>
</dbReference>
<evidence type="ECO:0000256" key="1">
    <source>
        <dbReference type="ARBA" id="ARBA00017378"/>
    </source>
</evidence>
<dbReference type="Gene3D" id="3.30.70.1450">
    <property type="entry name" value="Regulator of K+ conductance, C-terminal domain"/>
    <property type="match status" value="1"/>
</dbReference>
<dbReference type="GeneID" id="93864766"/>
<protein>
    <recommendedName>
        <fullName evidence="1">Trk system potassium uptake protein TrkA</fullName>
    </recommendedName>
</protein>
<keyword evidence="3" id="KW-0630">Potassium</keyword>
<keyword evidence="2" id="KW-0406">Ion transport</keyword>
<keyword evidence="2" id="KW-0813">Transport</keyword>
<dbReference type="InterPro" id="IPR036721">
    <property type="entry name" value="RCK_C_sf"/>
</dbReference>
<accession>A0ABS4NCQ9</accession>
<keyword evidence="8" id="KW-1185">Reference proteome</keyword>
<evidence type="ECO:0000313" key="7">
    <source>
        <dbReference type="EMBL" id="MBP2071454.1"/>
    </source>
</evidence>
<evidence type="ECO:0000313" key="8">
    <source>
        <dbReference type="Proteomes" id="UP001166402"/>
    </source>
</evidence>
<evidence type="ECO:0000256" key="2">
    <source>
        <dbReference type="ARBA" id="ARBA00022538"/>
    </source>
</evidence>
<reference evidence="7" key="1">
    <citation type="submission" date="2021-03" db="EMBL/GenBank/DDBJ databases">
        <title>Genomic Encyclopedia of Type Strains, Phase IV (KMG-IV): sequencing the most valuable type-strain genomes for metagenomic binning, comparative biology and taxonomic classification.</title>
        <authorList>
            <person name="Goeker M."/>
        </authorList>
    </citation>
    <scope>NUCLEOTIDE SEQUENCE</scope>
    <source>
        <strain evidence="7">DSM 101588</strain>
    </source>
</reference>
<keyword evidence="4" id="KW-0520">NAD</keyword>
<feature type="domain" description="RCK C-terminal" evidence="6">
    <location>
        <begin position="136"/>
        <end position="215"/>
    </location>
</feature>
<dbReference type="PANTHER" id="PTHR43833:SF8">
    <property type="entry name" value="TRK SYSTEM POTASSIUM UPTAKE PROTEIN TRKA"/>
    <property type="match status" value="1"/>
</dbReference>
<keyword evidence="2" id="KW-0633">Potassium transport</keyword>
<dbReference type="InterPro" id="IPR036291">
    <property type="entry name" value="NAD(P)-bd_dom_sf"/>
</dbReference>
<dbReference type="PANTHER" id="PTHR43833">
    <property type="entry name" value="POTASSIUM CHANNEL PROTEIN 2-RELATED-RELATED"/>
    <property type="match status" value="1"/>
</dbReference>
<dbReference type="InterPro" id="IPR006037">
    <property type="entry name" value="RCK_C"/>
</dbReference>
<sequence>MNIIVAGCGRLGAELAQILDSDGNHVAVIDRDKDAFKRLKSSFKGEFIEGIAFDKATLIKAGIEHADAVASTTNGDNTNIVTALIAKKKFKIPTIVARIYDPIRAEIYRKMGINTVSPTLWGANKIKDLICHPDLFRVSSFGSGEVEIIETEATAFLDGRHVRDIAIPSEINVVSIVRDGIALIPTHSTTFKKGDKIFIALTAFGKTKIKQMLMS</sequence>
<evidence type="ECO:0000259" key="5">
    <source>
        <dbReference type="PROSITE" id="PS51201"/>
    </source>
</evidence>
<dbReference type="Pfam" id="PF02254">
    <property type="entry name" value="TrkA_N"/>
    <property type="match status" value="1"/>
</dbReference>
<dbReference type="InterPro" id="IPR003148">
    <property type="entry name" value="RCK_N"/>
</dbReference>
<feature type="domain" description="RCK N-terminal" evidence="5">
    <location>
        <begin position="1"/>
        <end position="118"/>
    </location>
</feature>
<dbReference type="PROSITE" id="PS51201">
    <property type="entry name" value="RCK_N"/>
    <property type="match status" value="1"/>
</dbReference>
<comment type="caution">
    <text evidence="7">The sequence shown here is derived from an EMBL/GenBank/DDBJ whole genome shotgun (WGS) entry which is preliminary data.</text>
</comment>
<evidence type="ECO:0000256" key="3">
    <source>
        <dbReference type="ARBA" id="ARBA00022958"/>
    </source>
</evidence>
<dbReference type="InterPro" id="IPR006036">
    <property type="entry name" value="K_uptake_TrkA"/>
</dbReference>
<name>A0ABS4NCQ9_9THEO</name>
<evidence type="ECO:0000256" key="4">
    <source>
        <dbReference type="ARBA" id="ARBA00023027"/>
    </source>
</evidence>
<dbReference type="InterPro" id="IPR050721">
    <property type="entry name" value="Trk_Ktr_HKT_K-transport"/>
</dbReference>
<dbReference type="EMBL" id="JAGGLT010000008">
    <property type="protein sequence ID" value="MBP2071454.1"/>
    <property type="molecule type" value="Genomic_DNA"/>
</dbReference>
<dbReference type="SUPFAM" id="SSF51735">
    <property type="entry name" value="NAD(P)-binding Rossmann-fold domains"/>
    <property type="match status" value="1"/>
</dbReference>
<dbReference type="PRINTS" id="PR00335">
    <property type="entry name" value="KUPTAKETRKA"/>
</dbReference>
<proteinExistence type="predicted"/>
<gene>
    <name evidence="7" type="ORF">J2Z80_000969</name>
</gene>
<evidence type="ECO:0000259" key="6">
    <source>
        <dbReference type="PROSITE" id="PS51202"/>
    </source>
</evidence>
<dbReference type="Gene3D" id="3.40.50.720">
    <property type="entry name" value="NAD(P)-binding Rossmann-like Domain"/>
    <property type="match status" value="1"/>
</dbReference>
<dbReference type="Proteomes" id="UP001166402">
    <property type="component" value="Unassembled WGS sequence"/>
</dbReference>